<evidence type="ECO:0000313" key="2">
    <source>
        <dbReference type="Proteomes" id="UP000821845"/>
    </source>
</evidence>
<accession>A0ACB7RPB4</accession>
<protein>
    <submittedName>
        <fullName evidence="1">Uncharacterized protein</fullName>
    </submittedName>
</protein>
<dbReference type="EMBL" id="CM023489">
    <property type="protein sequence ID" value="KAH6922747.1"/>
    <property type="molecule type" value="Genomic_DNA"/>
</dbReference>
<sequence>MTDCATVEQLVIHYRYIFSWKLKSKIPTMIDVLGNLKPHLGGERALALNATSIACSVEDFMTKKGLLFGALREIGTDSTLVITGKEGGAVKLVNEKQKTPTAPQSFQAVGVHCAAHKLNHQAARAVPYVSKIKELLQQLYNFKASSPV</sequence>
<organism evidence="1 2">
    <name type="scientific">Hyalomma asiaticum</name>
    <name type="common">Tick</name>
    <dbReference type="NCBI Taxonomy" id="266040"/>
    <lineage>
        <taxon>Eukaryota</taxon>
        <taxon>Metazoa</taxon>
        <taxon>Ecdysozoa</taxon>
        <taxon>Arthropoda</taxon>
        <taxon>Chelicerata</taxon>
        <taxon>Arachnida</taxon>
        <taxon>Acari</taxon>
        <taxon>Parasitiformes</taxon>
        <taxon>Ixodida</taxon>
        <taxon>Ixodoidea</taxon>
        <taxon>Ixodidae</taxon>
        <taxon>Hyalomminae</taxon>
        <taxon>Hyalomma</taxon>
    </lineage>
</organism>
<reference evidence="1" key="1">
    <citation type="submission" date="2020-05" db="EMBL/GenBank/DDBJ databases">
        <title>Large-scale comparative analyses of tick genomes elucidate their genetic diversity and vector capacities.</title>
        <authorList>
            <person name="Jia N."/>
            <person name="Wang J."/>
            <person name="Shi W."/>
            <person name="Du L."/>
            <person name="Sun Y."/>
            <person name="Zhan W."/>
            <person name="Jiang J."/>
            <person name="Wang Q."/>
            <person name="Zhang B."/>
            <person name="Ji P."/>
            <person name="Sakyi L.B."/>
            <person name="Cui X."/>
            <person name="Yuan T."/>
            <person name="Jiang B."/>
            <person name="Yang W."/>
            <person name="Lam T.T.-Y."/>
            <person name="Chang Q."/>
            <person name="Ding S."/>
            <person name="Wang X."/>
            <person name="Zhu J."/>
            <person name="Ruan X."/>
            <person name="Zhao L."/>
            <person name="Wei J."/>
            <person name="Que T."/>
            <person name="Du C."/>
            <person name="Cheng J."/>
            <person name="Dai P."/>
            <person name="Han X."/>
            <person name="Huang E."/>
            <person name="Gao Y."/>
            <person name="Liu J."/>
            <person name="Shao H."/>
            <person name="Ye R."/>
            <person name="Li L."/>
            <person name="Wei W."/>
            <person name="Wang X."/>
            <person name="Wang C."/>
            <person name="Yang T."/>
            <person name="Huo Q."/>
            <person name="Li W."/>
            <person name="Guo W."/>
            <person name="Chen H."/>
            <person name="Zhou L."/>
            <person name="Ni X."/>
            <person name="Tian J."/>
            <person name="Zhou Y."/>
            <person name="Sheng Y."/>
            <person name="Liu T."/>
            <person name="Pan Y."/>
            <person name="Xia L."/>
            <person name="Li J."/>
            <person name="Zhao F."/>
            <person name="Cao W."/>
        </authorList>
    </citation>
    <scope>NUCLEOTIDE SEQUENCE</scope>
    <source>
        <strain evidence="1">Hyas-2018</strain>
    </source>
</reference>
<comment type="caution">
    <text evidence="1">The sequence shown here is derived from an EMBL/GenBank/DDBJ whole genome shotgun (WGS) entry which is preliminary data.</text>
</comment>
<gene>
    <name evidence="1" type="ORF">HPB50_018787</name>
</gene>
<proteinExistence type="predicted"/>
<name>A0ACB7RPB4_HYAAI</name>
<keyword evidence="2" id="KW-1185">Reference proteome</keyword>
<dbReference type="Proteomes" id="UP000821845">
    <property type="component" value="Chromosome 9"/>
</dbReference>
<evidence type="ECO:0000313" key="1">
    <source>
        <dbReference type="EMBL" id="KAH6922747.1"/>
    </source>
</evidence>